<evidence type="ECO:0000256" key="10">
    <source>
        <dbReference type="ARBA" id="ARBA00047761"/>
    </source>
</evidence>
<dbReference type="EC" id="3.1.3.16" evidence="5"/>
<dbReference type="InterPro" id="IPR003595">
    <property type="entry name" value="Tyr_Pase_cat"/>
</dbReference>
<dbReference type="InterPro" id="IPR000387">
    <property type="entry name" value="Tyr_Pase_dom"/>
</dbReference>
<evidence type="ECO:0000256" key="13">
    <source>
        <dbReference type="ARBA" id="ARBA00068789"/>
    </source>
</evidence>
<keyword evidence="9" id="KW-0539">Nucleus</keyword>
<name>A0ABD2NB10_9CUCU</name>
<dbReference type="Gene3D" id="3.90.190.10">
    <property type="entry name" value="Protein tyrosine phosphatase superfamily"/>
    <property type="match status" value="1"/>
</dbReference>
<dbReference type="InterPro" id="IPR020422">
    <property type="entry name" value="TYR_PHOSPHATASE_DUAL_dom"/>
</dbReference>
<dbReference type="PANTHER" id="PTHR23339">
    <property type="entry name" value="TYROSINE SPECIFIC PROTEIN PHOSPHATASE AND DUAL SPECIFICITY PROTEIN PHOSPHATASE"/>
    <property type="match status" value="1"/>
</dbReference>
<dbReference type="AlphaFoldDB" id="A0ABD2NB10"/>
<dbReference type="InterPro" id="IPR057023">
    <property type="entry name" value="PTP-SAK"/>
</dbReference>
<keyword evidence="8" id="KW-0904">Protein phosphatase</keyword>
<dbReference type="PROSITE" id="PS50056">
    <property type="entry name" value="TYR_PHOSPHATASE_2"/>
    <property type="match status" value="1"/>
</dbReference>
<comment type="catalytic activity">
    <reaction evidence="10">
        <text>O-phospho-L-seryl-[protein] + H2O = L-seryl-[protein] + phosphate</text>
        <dbReference type="Rhea" id="RHEA:20629"/>
        <dbReference type="Rhea" id="RHEA-COMP:9863"/>
        <dbReference type="Rhea" id="RHEA-COMP:11604"/>
        <dbReference type="ChEBI" id="CHEBI:15377"/>
        <dbReference type="ChEBI" id="CHEBI:29999"/>
        <dbReference type="ChEBI" id="CHEBI:43474"/>
        <dbReference type="ChEBI" id="CHEBI:83421"/>
        <dbReference type="EC" id="3.1.3.16"/>
    </reaction>
</comment>
<evidence type="ECO:0000256" key="4">
    <source>
        <dbReference type="ARBA" id="ARBA00013064"/>
    </source>
</evidence>
<dbReference type="EC" id="3.1.3.48" evidence="4"/>
<accession>A0ABD2NB10</accession>
<proteinExistence type="inferred from homology"/>
<comment type="similarity">
    <text evidence="3">Belongs to the protein-tyrosine phosphatase family. Non-receptor class dual specificity subfamily.</text>
</comment>
<dbReference type="InterPro" id="IPR050561">
    <property type="entry name" value="PTP"/>
</dbReference>
<comment type="subcellular location">
    <subcellularLocation>
        <location evidence="2">Cytoplasm</location>
        <location evidence="2">Cytosol</location>
    </subcellularLocation>
    <subcellularLocation>
        <location evidence="1">Nucleus</location>
    </subcellularLocation>
</comment>
<evidence type="ECO:0000256" key="5">
    <source>
        <dbReference type="ARBA" id="ARBA00013081"/>
    </source>
</evidence>
<evidence type="ECO:0000256" key="7">
    <source>
        <dbReference type="ARBA" id="ARBA00022801"/>
    </source>
</evidence>
<feature type="domain" description="Tyrosine-protein phosphatase" evidence="15">
    <location>
        <begin position="16"/>
        <end position="163"/>
    </location>
</feature>
<dbReference type="Pfam" id="PF22784">
    <property type="entry name" value="PTP-SAK"/>
    <property type="match status" value="1"/>
</dbReference>
<evidence type="ECO:0000256" key="12">
    <source>
        <dbReference type="ARBA" id="ARBA00053915"/>
    </source>
</evidence>
<protein>
    <recommendedName>
        <fullName evidence="13">Dual specificity protein phosphatase 23</fullName>
        <ecNumber evidence="5">3.1.3.16</ecNumber>
        <ecNumber evidence="4">3.1.3.48</ecNumber>
    </recommendedName>
    <alternativeName>
        <fullName evidence="14">Low molecular mass dual specificity phosphatase 3</fullName>
    </alternativeName>
</protein>
<dbReference type="FunFam" id="3.90.190.10:FF:000063">
    <property type="entry name" value="Dual specificity phosphatase 23"/>
    <property type="match status" value="1"/>
</dbReference>
<dbReference type="SMART" id="SM00404">
    <property type="entry name" value="PTPc_motif"/>
    <property type="match status" value="1"/>
</dbReference>
<comment type="catalytic activity">
    <reaction evidence="11">
        <text>O-phospho-L-threonyl-[protein] + H2O = L-threonyl-[protein] + phosphate</text>
        <dbReference type="Rhea" id="RHEA:47004"/>
        <dbReference type="Rhea" id="RHEA-COMP:11060"/>
        <dbReference type="Rhea" id="RHEA-COMP:11605"/>
        <dbReference type="ChEBI" id="CHEBI:15377"/>
        <dbReference type="ChEBI" id="CHEBI:30013"/>
        <dbReference type="ChEBI" id="CHEBI:43474"/>
        <dbReference type="ChEBI" id="CHEBI:61977"/>
        <dbReference type="EC" id="3.1.3.16"/>
    </reaction>
</comment>
<keyword evidence="18" id="KW-1185">Reference proteome</keyword>
<dbReference type="GO" id="GO:0004722">
    <property type="term" value="F:protein serine/threonine phosphatase activity"/>
    <property type="evidence" value="ECO:0007669"/>
    <property type="project" value="UniProtKB-EC"/>
</dbReference>
<dbReference type="SMART" id="SM00195">
    <property type="entry name" value="DSPc"/>
    <property type="match status" value="1"/>
</dbReference>
<evidence type="ECO:0000256" key="14">
    <source>
        <dbReference type="ARBA" id="ARBA00081937"/>
    </source>
</evidence>
<gene>
    <name evidence="17" type="ORF">HHI36_020665</name>
</gene>
<dbReference type="GO" id="GO:0004725">
    <property type="term" value="F:protein tyrosine phosphatase activity"/>
    <property type="evidence" value="ECO:0007669"/>
    <property type="project" value="UniProtKB-EC"/>
</dbReference>
<evidence type="ECO:0000256" key="9">
    <source>
        <dbReference type="ARBA" id="ARBA00023242"/>
    </source>
</evidence>
<dbReference type="Proteomes" id="UP001516400">
    <property type="component" value="Unassembled WGS sequence"/>
</dbReference>
<keyword evidence="6" id="KW-0963">Cytoplasm</keyword>
<comment type="function">
    <text evidence="12">Protein phosphatase that mediates dephosphorylation of proteins phosphorylated on Tyr and Ser/Thr residues. In vitro, it can dephosphorylate p44-ERK1 (MAPK3) but not p54 SAPK-beta (MAPK10) in vitro. Able to enhance activation of JNK and p38 (MAPK14).</text>
</comment>
<dbReference type="SUPFAM" id="SSF52799">
    <property type="entry name" value="(Phosphotyrosine protein) phosphatases II"/>
    <property type="match status" value="1"/>
</dbReference>
<organism evidence="17 18">
    <name type="scientific">Cryptolaemus montrouzieri</name>
    <dbReference type="NCBI Taxonomy" id="559131"/>
    <lineage>
        <taxon>Eukaryota</taxon>
        <taxon>Metazoa</taxon>
        <taxon>Ecdysozoa</taxon>
        <taxon>Arthropoda</taxon>
        <taxon>Hexapoda</taxon>
        <taxon>Insecta</taxon>
        <taxon>Pterygota</taxon>
        <taxon>Neoptera</taxon>
        <taxon>Endopterygota</taxon>
        <taxon>Coleoptera</taxon>
        <taxon>Polyphaga</taxon>
        <taxon>Cucujiformia</taxon>
        <taxon>Coccinelloidea</taxon>
        <taxon>Coccinellidae</taxon>
        <taxon>Scymninae</taxon>
        <taxon>Scymnini</taxon>
        <taxon>Cryptolaemus</taxon>
    </lineage>
</organism>
<comment type="caution">
    <text evidence="17">The sequence shown here is derived from an EMBL/GenBank/DDBJ whole genome shotgun (WGS) entry which is preliminary data.</text>
</comment>
<dbReference type="GO" id="GO:0005829">
    <property type="term" value="C:cytosol"/>
    <property type="evidence" value="ECO:0007669"/>
    <property type="project" value="UniProtKB-SubCell"/>
</dbReference>
<dbReference type="PROSITE" id="PS50054">
    <property type="entry name" value="TYR_PHOSPHATASE_DUAL"/>
    <property type="match status" value="1"/>
</dbReference>
<evidence type="ECO:0000256" key="11">
    <source>
        <dbReference type="ARBA" id="ARBA00048336"/>
    </source>
</evidence>
<evidence type="ECO:0000256" key="2">
    <source>
        <dbReference type="ARBA" id="ARBA00004514"/>
    </source>
</evidence>
<sequence length="176" mass="20394">MWDSPSMKIISYPPYNFSWVVQNELAAMACPNTESNLQFLIDQGIEHIITLSPENIPSEIQCWKFEWTKIDVEEFEAPTIEDIIKFLSICSRCHNRKKAIGIHCRMGRGRTGVMVACYLVHFKNLTPERAITEIRLMRPGSIESYAQERSVFQYHDYMRGLKVLPGEENQSSYSII</sequence>
<evidence type="ECO:0000256" key="8">
    <source>
        <dbReference type="ARBA" id="ARBA00022912"/>
    </source>
</evidence>
<evidence type="ECO:0000256" key="3">
    <source>
        <dbReference type="ARBA" id="ARBA00008601"/>
    </source>
</evidence>
<keyword evidence="7" id="KW-0378">Hydrolase</keyword>
<evidence type="ECO:0000313" key="17">
    <source>
        <dbReference type="EMBL" id="KAL3275931.1"/>
    </source>
</evidence>
<dbReference type="PROSITE" id="PS00383">
    <property type="entry name" value="TYR_PHOSPHATASE_1"/>
    <property type="match status" value="1"/>
</dbReference>
<evidence type="ECO:0000256" key="6">
    <source>
        <dbReference type="ARBA" id="ARBA00022490"/>
    </source>
</evidence>
<dbReference type="InterPro" id="IPR029021">
    <property type="entry name" value="Prot-tyrosine_phosphatase-like"/>
</dbReference>
<reference evidence="17 18" key="1">
    <citation type="journal article" date="2021" name="BMC Biol.">
        <title>Horizontally acquired antibacterial genes associated with adaptive radiation of ladybird beetles.</title>
        <authorList>
            <person name="Li H.S."/>
            <person name="Tang X.F."/>
            <person name="Huang Y.H."/>
            <person name="Xu Z.Y."/>
            <person name="Chen M.L."/>
            <person name="Du X.Y."/>
            <person name="Qiu B.Y."/>
            <person name="Chen P.T."/>
            <person name="Zhang W."/>
            <person name="Slipinski A."/>
            <person name="Escalona H.E."/>
            <person name="Waterhouse R.M."/>
            <person name="Zwick A."/>
            <person name="Pang H."/>
        </authorList>
    </citation>
    <scope>NUCLEOTIDE SEQUENCE [LARGE SCALE GENOMIC DNA]</scope>
    <source>
        <strain evidence="17">SYSU2018</strain>
    </source>
</reference>
<dbReference type="InterPro" id="IPR016130">
    <property type="entry name" value="Tyr_Pase_AS"/>
</dbReference>
<evidence type="ECO:0000259" key="16">
    <source>
        <dbReference type="PROSITE" id="PS50056"/>
    </source>
</evidence>
<evidence type="ECO:0000256" key="1">
    <source>
        <dbReference type="ARBA" id="ARBA00004123"/>
    </source>
</evidence>
<evidence type="ECO:0000259" key="15">
    <source>
        <dbReference type="PROSITE" id="PS50054"/>
    </source>
</evidence>
<dbReference type="EMBL" id="JABFTP020000083">
    <property type="protein sequence ID" value="KAL3275931.1"/>
    <property type="molecule type" value="Genomic_DNA"/>
</dbReference>
<dbReference type="GO" id="GO:0005634">
    <property type="term" value="C:nucleus"/>
    <property type="evidence" value="ECO:0007669"/>
    <property type="project" value="UniProtKB-SubCell"/>
</dbReference>
<evidence type="ECO:0000313" key="18">
    <source>
        <dbReference type="Proteomes" id="UP001516400"/>
    </source>
</evidence>
<feature type="domain" description="Tyrosine specific protein phosphatases" evidence="16">
    <location>
        <begin position="81"/>
        <end position="149"/>
    </location>
</feature>